<dbReference type="FunFam" id="3.90.226.10:FF:000049">
    <property type="entry name" value="Enoyl-CoA delta isomerase 3"/>
    <property type="match status" value="1"/>
</dbReference>
<organism evidence="5 6">
    <name type="scientific">Geodia barretti</name>
    <name type="common">Barrett's horny sponge</name>
    <dbReference type="NCBI Taxonomy" id="519541"/>
    <lineage>
        <taxon>Eukaryota</taxon>
        <taxon>Metazoa</taxon>
        <taxon>Porifera</taxon>
        <taxon>Demospongiae</taxon>
        <taxon>Heteroscleromorpha</taxon>
        <taxon>Tetractinellida</taxon>
        <taxon>Astrophorina</taxon>
        <taxon>Geodiidae</taxon>
        <taxon>Geodia</taxon>
    </lineage>
</organism>
<keyword evidence="4" id="KW-1133">Transmembrane helix</keyword>
<evidence type="ECO:0000313" key="6">
    <source>
        <dbReference type="Proteomes" id="UP001174909"/>
    </source>
</evidence>
<gene>
    <name evidence="5" type="ORF">GBAR_LOCUS18560</name>
</gene>
<dbReference type="PANTHER" id="PTHR11941:SF75">
    <property type="entry name" value="ENOYL-COA HYDRATASE_ISOMERASE FAMILY PROTEIN"/>
    <property type="match status" value="1"/>
</dbReference>
<dbReference type="EMBL" id="CASHTH010002633">
    <property type="protein sequence ID" value="CAI8032886.1"/>
    <property type="molecule type" value="Genomic_DNA"/>
</dbReference>
<keyword evidence="6" id="KW-1185">Reference proteome</keyword>
<dbReference type="InterPro" id="IPR001753">
    <property type="entry name" value="Enoyl-CoA_hydra/iso"/>
</dbReference>
<dbReference type="GO" id="GO:0005777">
    <property type="term" value="C:peroxisome"/>
    <property type="evidence" value="ECO:0007669"/>
    <property type="project" value="TreeGrafter"/>
</dbReference>
<dbReference type="AlphaFoldDB" id="A0AA35SQI5"/>
<dbReference type="Proteomes" id="UP001174909">
    <property type="component" value="Unassembled WGS sequence"/>
</dbReference>
<dbReference type="InterPro" id="IPR029045">
    <property type="entry name" value="ClpP/crotonase-like_dom_sf"/>
</dbReference>
<evidence type="ECO:0000313" key="5">
    <source>
        <dbReference type="EMBL" id="CAI8032886.1"/>
    </source>
</evidence>
<keyword evidence="5" id="KW-0413">Isomerase</keyword>
<comment type="catalytic activity">
    <reaction evidence="2">
        <text>a (3E)-enoyl-CoA = a 4-saturated (2E)-enoyl-CoA</text>
        <dbReference type="Rhea" id="RHEA:45228"/>
        <dbReference type="ChEBI" id="CHEBI:58521"/>
        <dbReference type="ChEBI" id="CHEBI:85097"/>
        <dbReference type="EC" id="5.3.3.8"/>
    </reaction>
</comment>
<reference evidence="5" key="1">
    <citation type="submission" date="2023-03" db="EMBL/GenBank/DDBJ databases">
        <authorList>
            <person name="Steffen K."/>
            <person name="Cardenas P."/>
        </authorList>
    </citation>
    <scope>NUCLEOTIDE SEQUENCE</scope>
</reference>
<keyword evidence="4" id="KW-0472">Membrane</keyword>
<dbReference type="GO" id="GO:0006635">
    <property type="term" value="P:fatty acid beta-oxidation"/>
    <property type="evidence" value="ECO:0007669"/>
    <property type="project" value="TreeGrafter"/>
</dbReference>
<sequence length="228" mass="25208">MEVEKVGSCVVIHMKLGENRLNPAFISAFHDALDEAEAYEDATSLVTMGEGKFYSLGLDLTALGALSAMEMQQFAYDLQKLLLRLLTFPLVTVAAINGHVYAAGVFIALAHDHKVMRSERGWWCLNEIHIRRNFTVGVLEMAKALLPQSELRYSVVLGRRYTGEEARAAGIVDEVCPLAQLKSVAMAAAVRLAGKDGLDRKTLSAIKHDLYRDVVRVLSEPTRTYSLL</sequence>
<evidence type="ECO:0000256" key="1">
    <source>
        <dbReference type="ARBA" id="ARBA00000452"/>
    </source>
</evidence>
<comment type="catalytic activity">
    <reaction evidence="1">
        <text>a (3Z)-enoyl-CoA = a 4-saturated (2E)-enoyl-CoA</text>
        <dbReference type="Rhea" id="RHEA:45900"/>
        <dbReference type="ChEBI" id="CHEBI:85097"/>
        <dbReference type="ChEBI" id="CHEBI:85489"/>
        <dbReference type="EC" id="5.3.3.8"/>
    </reaction>
</comment>
<evidence type="ECO:0000256" key="2">
    <source>
        <dbReference type="ARBA" id="ARBA00000765"/>
    </source>
</evidence>
<comment type="caution">
    <text evidence="5">The sequence shown here is derived from an EMBL/GenBank/DDBJ whole genome shotgun (WGS) entry which is preliminary data.</text>
</comment>
<feature type="transmembrane region" description="Helical" evidence="4">
    <location>
        <begin position="86"/>
        <end position="110"/>
    </location>
</feature>
<dbReference type="SUPFAM" id="SSF52096">
    <property type="entry name" value="ClpP/crotonase"/>
    <property type="match status" value="1"/>
</dbReference>
<proteinExistence type="predicted"/>
<name>A0AA35SQI5_GEOBA</name>
<dbReference type="Gene3D" id="3.90.226.10">
    <property type="entry name" value="2-enoyl-CoA Hydratase, Chain A, domain 1"/>
    <property type="match status" value="1"/>
</dbReference>
<dbReference type="Pfam" id="PF00378">
    <property type="entry name" value="ECH_1"/>
    <property type="match status" value="1"/>
</dbReference>
<evidence type="ECO:0000256" key="3">
    <source>
        <dbReference type="ARBA" id="ARBA00023098"/>
    </source>
</evidence>
<dbReference type="CDD" id="cd06558">
    <property type="entry name" value="crotonase-like"/>
    <property type="match status" value="1"/>
</dbReference>
<evidence type="ECO:0000256" key="4">
    <source>
        <dbReference type="SAM" id="Phobius"/>
    </source>
</evidence>
<dbReference type="GO" id="GO:0004165">
    <property type="term" value="F:delta(3)-delta(2)-enoyl-CoA isomerase activity"/>
    <property type="evidence" value="ECO:0007669"/>
    <property type="project" value="UniProtKB-EC"/>
</dbReference>
<keyword evidence="4" id="KW-0812">Transmembrane</keyword>
<dbReference type="PANTHER" id="PTHR11941">
    <property type="entry name" value="ENOYL-COA HYDRATASE-RELATED"/>
    <property type="match status" value="1"/>
</dbReference>
<protein>
    <submittedName>
        <fullName evidence="5">Enoyl-CoA delta isomerase 3</fullName>
    </submittedName>
</protein>
<accession>A0AA35SQI5</accession>
<keyword evidence="3" id="KW-0443">Lipid metabolism</keyword>